<organism evidence="1 2">
    <name type="scientific">Massilia rubra</name>
    <dbReference type="NCBI Taxonomy" id="2607910"/>
    <lineage>
        <taxon>Bacteria</taxon>
        <taxon>Pseudomonadati</taxon>
        <taxon>Pseudomonadota</taxon>
        <taxon>Betaproteobacteria</taxon>
        <taxon>Burkholderiales</taxon>
        <taxon>Oxalobacteraceae</taxon>
        <taxon>Telluria group</taxon>
        <taxon>Massilia</taxon>
    </lineage>
</organism>
<protein>
    <recommendedName>
        <fullName evidence="3">CDI immunity protein domain-containing protein</fullName>
    </recommendedName>
</protein>
<gene>
    <name evidence="1" type="ORF">F0185_24655</name>
</gene>
<reference evidence="1 2" key="1">
    <citation type="submission" date="2019-09" db="EMBL/GenBank/DDBJ databases">
        <title>Taxonomy of Antarctic Massilia spp.: description of Massilia rubra sp. nov., Massilia aquatica sp. nov., Massilia mucilaginosa sp. nov., Massilia frigida sp. nov. isolated from streams, lakes and regoliths.</title>
        <authorList>
            <person name="Holochova P."/>
            <person name="Sedlacek I."/>
            <person name="Kralova S."/>
            <person name="Maslanova I."/>
            <person name="Busse H.-J."/>
            <person name="Stankova E."/>
            <person name="Vrbovska V."/>
            <person name="Kovarovic V."/>
            <person name="Bartak M."/>
            <person name="Svec P."/>
            <person name="Pantucek R."/>
        </authorList>
    </citation>
    <scope>NUCLEOTIDE SEQUENCE [LARGE SCALE GENOMIC DNA]</scope>
    <source>
        <strain evidence="1 2">CCM 8692</strain>
    </source>
</reference>
<keyword evidence="2" id="KW-1185">Reference proteome</keyword>
<name>A0ABX0LV65_9BURK</name>
<dbReference type="Proteomes" id="UP000785613">
    <property type="component" value="Unassembled WGS sequence"/>
</dbReference>
<evidence type="ECO:0008006" key="3">
    <source>
        <dbReference type="Google" id="ProtNLM"/>
    </source>
</evidence>
<evidence type="ECO:0000313" key="1">
    <source>
        <dbReference type="EMBL" id="NHZ36760.1"/>
    </source>
</evidence>
<accession>A0ABX0LV65</accession>
<dbReference type="EMBL" id="VUYU01000021">
    <property type="protein sequence ID" value="NHZ36760.1"/>
    <property type="molecule type" value="Genomic_DNA"/>
</dbReference>
<dbReference type="RefSeq" id="WP_167229010.1">
    <property type="nucleotide sequence ID" value="NZ_VUYU01000021.1"/>
</dbReference>
<comment type="caution">
    <text evidence="1">The sequence shown here is derived from an EMBL/GenBank/DDBJ whole genome shotgun (WGS) entry which is preliminary data.</text>
</comment>
<evidence type="ECO:0000313" key="2">
    <source>
        <dbReference type="Proteomes" id="UP000785613"/>
    </source>
</evidence>
<sequence length="128" mass="14253">MKNDKTWLIMAKEQFDAQGLGGADFYYLIETMLDSGKMSFPQLVVDAANGHGCTVREGLGYVLDQDWEPSTLFDEVSFFIGEMEGPGLSIGEFVALVQVASEAYCASFPTDADALKRNVEKLIHRYQR</sequence>
<proteinExistence type="predicted"/>